<dbReference type="Pfam" id="PF03004">
    <property type="entry name" value="Transposase_24"/>
    <property type="match status" value="1"/>
</dbReference>
<dbReference type="EMBL" id="PKPP01009552">
    <property type="protein sequence ID" value="PWA48000.1"/>
    <property type="molecule type" value="Genomic_DNA"/>
</dbReference>
<reference evidence="2 3" key="1">
    <citation type="journal article" date="2018" name="Mol. Plant">
        <title>The genome of Artemisia annua provides insight into the evolution of Asteraceae family and artemisinin biosynthesis.</title>
        <authorList>
            <person name="Shen Q."/>
            <person name="Zhang L."/>
            <person name="Liao Z."/>
            <person name="Wang S."/>
            <person name="Yan T."/>
            <person name="Shi P."/>
            <person name="Liu M."/>
            <person name="Fu X."/>
            <person name="Pan Q."/>
            <person name="Wang Y."/>
            <person name="Lv Z."/>
            <person name="Lu X."/>
            <person name="Zhang F."/>
            <person name="Jiang W."/>
            <person name="Ma Y."/>
            <person name="Chen M."/>
            <person name="Hao X."/>
            <person name="Li L."/>
            <person name="Tang Y."/>
            <person name="Lv G."/>
            <person name="Zhou Y."/>
            <person name="Sun X."/>
            <person name="Brodelius P.E."/>
            <person name="Rose J.K.C."/>
            <person name="Tang K."/>
        </authorList>
    </citation>
    <scope>NUCLEOTIDE SEQUENCE [LARGE SCALE GENOMIC DNA]</scope>
    <source>
        <strain evidence="3">cv. Huhao1</strain>
        <tissue evidence="2">Leaf</tissue>
    </source>
</reference>
<feature type="compositionally biased region" description="Basic and acidic residues" evidence="1">
    <location>
        <begin position="61"/>
        <end position="70"/>
    </location>
</feature>
<dbReference type="PANTHER" id="PTHR33144:SF55">
    <property type="entry name" value="CHROMATIN REMODELER BROMODOMAIN FAMILY"/>
    <property type="match status" value="1"/>
</dbReference>
<feature type="compositionally biased region" description="Polar residues" evidence="1">
    <location>
        <begin position="8"/>
        <end position="18"/>
    </location>
</feature>
<sequence>MENKRMQRQVSTRNTNDYEMSRRSRIQENQQRLQALGVKNIAKSLTSLVESDKTKKKKKKPTDTSEKDADYMSGSDFHLNAEEDNPEKAATQTNKKILIINLATIFSLSQKRMSAPNISRGLTSSESQSQKGQQIDTGRAIHSRVQESDQVQTRYDQPNSVKRGRLTATKRNLIAIDNDDDHGERDLRSDDNNEDLYDVENDDIEDIHMNEDIEEQATSEDDTKFDIPEAGEKWILQSFGRKVKNWRARVKEYYHDPSLSVKQQISSRPKQVQKKQWKKLVKYWNKEKTKSLSEKNKENRAKKKMIQRTGKKSYARKREELKTSLGHDPSRLDLFSACFSKDGNTKNDDTANAIDEMKRLSDNLPNGHSDKPGPDDIFSTVMGKDRNGDAGMFGLGVRASDVWGVIPSRSACHRENNELKSRCGELTSENEQLRAQLSEKNGSTNSSIVPPLTSQHSPVVTNEPPRLRMASSSSNFLIKIHCGGVFVRDPFAYDYEILSEIPNVNVSELGFVGLVKLLVSQCSTNIKQFFYDADLQQCVELGEKNDNVLDIYVSHSVFELHDATSSSTLPDVENIQPTDDSDSKLDGDYNIFEDDTEEEGDTASIDHLSDGEEELLKVFFNDRSF</sequence>
<evidence type="ECO:0000256" key="1">
    <source>
        <dbReference type="SAM" id="MobiDB-lite"/>
    </source>
</evidence>
<protein>
    <submittedName>
        <fullName evidence="2">Transposase, Ptta/En/Spm</fullName>
    </submittedName>
</protein>
<feature type="region of interest" description="Disordered" evidence="1">
    <location>
        <begin position="567"/>
        <end position="586"/>
    </location>
</feature>
<feature type="compositionally biased region" description="Basic residues" evidence="1">
    <location>
        <begin position="300"/>
        <end position="315"/>
    </location>
</feature>
<keyword evidence="3" id="KW-1185">Reference proteome</keyword>
<feature type="compositionally biased region" description="Polar residues" evidence="1">
    <location>
        <begin position="117"/>
        <end position="136"/>
    </location>
</feature>
<dbReference type="InterPro" id="IPR004252">
    <property type="entry name" value="Probable_transposase_24"/>
</dbReference>
<feature type="region of interest" description="Disordered" evidence="1">
    <location>
        <begin position="117"/>
        <end position="158"/>
    </location>
</feature>
<organism evidence="2 3">
    <name type="scientific">Artemisia annua</name>
    <name type="common">Sweet wormwood</name>
    <dbReference type="NCBI Taxonomy" id="35608"/>
    <lineage>
        <taxon>Eukaryota</taxon>
        <taxon>Viridiplantae</taxon>
        <taxon>Streptophyta</taxon>
        <taxon>Embryophyta</taxon>
        <taxon>Tracheophyta</taxon>
        <taxon>Spermatophyta</taxon>
        <taxon>Magnoliopsida</taxon>
        <taxon>eudicotyledons</taxon>
        <taxon>Gunneridae</taxon>
        <taxon>Pentapetalae</taxon>
        <taxon>asterids</taxon>
        <taxon>campanulids</taxon>
        <taxon>Asterales</taxon>
        <taxon>Asteraceae</taxon>
        <taxon>Asteroideae</taxon>
        <taxon>Anthemideae</taxon>
        <taxon>Artemisiinae</taxon>
        <taxon>Artemisia</taxon>
    </lineage>
</organism>
<feature type="region of interest" description="Disordered" evidence="1">
    <location>
        <begin position="177"/>
        <end position="198"/>
    </location>
</feature>
<accession>A0A2U1LG60</accession>
<evidence type="ECO:0000313" key="2">
    <source>
        <dbReference type="EMBL" id="PWA48000.1"/>
    </source>
</evidence>
<evidence type="ECO:0000313" key="3">
    <source>
        <dbReference type="Proteomes" id="UP000245207"/>
    </source>
</evidence>
<comment type="caution">
    <text evidence="2">The sequence shown here is derived from an EMBL/GenBank/DDBJ whole genome shotgun (WGS) entry which is preliminary data.</text>
</comment>
<feature type="region of interest" description="Disordered" evidence="1">
    <location>
        <begin position="291"/>
        <end position="316"/>
    </location>
</feature>
<feature type="compositionally biased region" description="Basic and acidic residues" evidence="1">
    <location>
        <begin position="182"/>
        <end position="191"/>
    </location>
</feature>
<dbReference type="PANTHER" id="PTHR33144">
    <property type="entry name" value="OS10G0409366 PROTEIN-RELATED"/>
    <property type="match status" value="1"/>
</dbReference>
<dbReference type="AlphaFoldDB" id="A0A2U1LG60"/>
<feature type="region of interest" description="Disordered" evidence="1">
    <location>
        <begin position="438"/>
        <end position="459"/>
    </location>
</feature>
<feature type="compositionally biased region" description="Polar residues" evidence="1">
    <location>
        <begin position="148"/>
        <end position="158"/>
    </location>
</feature>
<dbReference type="Proteomes" id="UP000245207">
    <property type="component" value="Unassembled WGS sequence"/>
</dbReference>
<proteinExistence type="predicted"/>
<gene>
    <name evidence="2" type="ORF">CTI12_AA485420</name>
</gene>
<name>A0A2U1LG60_ARTAN</name>
<feature type="region of interest" description="Disordered" evidence="1">
    <location>
        <begin position="45"/>
        <end position="91"/>
    </location>
</feature>
<feature type="region of interest" description="Disordered" evidence="1">
    <location>
        <begin position="1"/>
        <end position="28"/>
    </location>
</feature>